<gene>
    <name evidence="2" type="ORF">EDC39_11160</name>
</gene>
<comment type="caution">
    <text evidence="2">The sequence shown here is derived from an EMBL/GenBank/DDBJ whole genome shotgun (WGS) entry which is preliminary data.</text>
</comment>
<dbReference type="Proteomes" id="UP000324159">
    <property type="component" value="Unassembled WGS sequence"/>
</dbReference>
<protein>
    <submittedName>
        <fullName evidence="2">Uncharacterized protein</fullName>
    </submittedName>
</protein>
<proteinExistence type="predicted"/>
<feature type="chain" id="PRO_5023145950" evidence="1">
    <location>
        <begin position="24"/>
        <end position="429"/>
    </location>
</feature>
<dbReference type="InterPro" id="IPR011990">
    <property type="entry name" value="TPR-like_helical_dom_sf"/>
</dbReference>
<dbReference type="RefSeq" id="WP_148896523.1">
    <property type="nucleotide sequence ID" value="NZ_VNIB01000011.1"/>
</dbReference>
<accession>A0A5D3WHU5</accession>
<evidence type="ECO:0000313" key="3">
    <source>
        <dbReference type="Proteomes" id="UP000324159"/>
    </source>
</evidence>
<feature type="signal peptide" evidence="1">
    <location>
        <begin position="1"/>
        <end position="23"/>
    </location>
</feature>
<reference evidence="2 3" key="1">
    <citation type="submission" date="2019-07" db="EMBL/GenBank/DDBJ databases">
        <title>Genomic Encyclopedia of Type Strains, Phase IV (KMG-IV): sequencing the most valuable type-strain genomes for metagenomic binning, comparative biology and taxonomic classification.</title>
        <authorList>
            <person name="Goeker M."/>
        </authorList>
    </citation>
    <scope>NUCLEOTIDE SEQUENCE [LARGE SCALE GENOMIC DNA]</scope>
    <source>
        <strain evidence="2 3">SS015</strain>
    </source>
</reference>
<dbReference type="EMBL" id="VNIB01000011">
    <property type="protein sequence ID" value="TYO97130.1"/>
    <property type="molecule type" value="Genomic_DNA"/>
</dbReference>
<name>A0A5D3WHU5_9BACT</name>
<dbReference type="AlphaFoldDB" id="A0A5D3WHU5"/>
<dbReference type="OrthoDB" id="5401090at2"/>
<dbReference type="Gene3D" id="1.25.40.10">
    <property type="entry name" value="Tetratricopeptide repeat domain"/>
    <property type="match status" value="1"/>
</dbReference>
<sequence length="429" mass="48715">MWFARHILLLSILFLFTPSVTVAATSRAPALLTDPVAPVLCETDTEALLTWRTYRSEHPTLVLLSNNPFLEPIPAAVVEDARHLVLTGTAEQVRNRSVYPSSNPLLLPGMGLSAALESGLFSQVVWILPLAEETPLPELAAFKKQLREHHVLNEKELASLKRSGDHIAGQVRNTPLRVFASHALPELSGPLIVHFDLSYFSARYRNEVKTPIYPMVGTELQNLRDKHWPVRQVTISQSNLLGNVPLGIRFLGPNLVSLLKKPEMLDKPLPKTWRMRAQALYLENFFKKEEMLELFQKMDKLVPDDPATKYSLYQVLRRFKNGTAALGHLAEAVRLDPIYALEYFSLAETAMKKKRPDAALEMLSLAQAAQPDSPWPSLSQLDILWQIGHDQPMSVILDRLDKLPWSEVYYPDIRKHLDNYRRKLNEKSE</sequence>
<keyword evidence="3" id="KW-1185">Reference proteome</keyword>
<organism evidence="2 3">
    <name type="scientific">Geothermobacter ehrlichii</name>
    <dbReference type="NCBI Taxonomy" id="213224"/>
    <lineage>
        <taxon>Bacteria</taxon>
        <taxon>Pseudomonadati</taxon>
        <taxon>Thermodesulfobacteriota</taxon>
        <taxon>Desulfuromonadia</taxon>
        <taxon>Desulfuromonadales</taxon>
        <taxon>Geothermobacteraceae</taxon>
        <taxon>Geothermobacter</taxon>
    </lineage>
</organism>
<dbReference type="SUPFAM" id="SSF48452">
    <property type="entry name" value="TPR-like"/>
    <property type="match status" value="1"/>
</dbReference>
<evidence type="ECO:0000256" key="1">
    <source>
        <dbReference type="SAM" id="SignalP"/>
    </source>
</evidence>
<keyword evidence="1" id="KW-0732">Signal</keyword>
<evidence type="ECO:0000313" key="2">
    <source>
        <dbReference type="EMBL" id="TYO97130.1"/>
    </source>
</evidence>